<dbReference type="EMBL" id="CAJVPV010037699">
    <property type="protein sequence ID" value="CAG8755459.1"/>
    <property type="molecule type" value="Genomic_DNA"/>
</dbReference>
<keyword evidence="4" id="KW-1185">Reference proteome</keyword>
<evidence type="ECO:0000313" key="4">
    <source>
        <dbReference type="Proteomes" id="UP000789342"/>
    </source>
</evidence>
<evidence type="ECO:0000259" key="2">
    <source>
        <dbReference type="Pfam" id="PF07731"/>
    </source>
</evidence>
<keyword evidence="1" id="KW-0479">Metal-binding</keyword>
<dbReference type="GO" id="GO:0005507">
    <property type="term" value="F:copper ion binding"/>
    <property type="evidence" value="ECO:0007669"/>
    <property type="project" value="InterPro"/>
</dbReference>
<dbReference type="Pfam" id="PF07731">
    <property type="entry name" value="Cu-oxidase_2"/>
    <property type="match status" value="1"/>
</dbReference>
<dbReference type="PROSITE" id="PS00080">
    <property type="entry name" value="MULTICOPPER_OXIDASE2"/>
    <property type="match status" value="1"/>
</dbReference>
<dbReference type="InterPro" id="IPR011706">
    <property type="entry name" value="Cu-oxidase_C"/>
</dbReference>
<dbReference type="Gene3D" id="2.60.40.420">
    <property type="entry name" value="Cupredoxins - blue copper proteins"/>
    <property type="match status" value="1"/>
</dbReference>
<dbReference type="OrthoDB" id="2121828at2759"/>
<gene>
    <name evidence="3" type="ORF">AMORRO_LOCUS15575</name>
</gene>
<dbReference type="AlphaFoldDB" id="A0A9N9IYK2"/>
<dbReference type="SUPFAM" id="SSF49503">
    <property type="entry name" value="Cupredoxins"/>
    <property type="match status" value="1"/>
</dbReference>
<feature type="domain" description="Plastocyanin-like" evidence="2">
    <location>
        <begin position="1"/>
        <end position="26"/>
    </location>
</feature>
<dbReference type="InterPro" id="IPR008972">
    <property type="entry name" value="Cupredoxin"/>
</dbReference>
<comment type="caution">
    <text evidence="3">The sequence shown here is derived from an EMBL/GenBank/DDBJ whole genome shotgun (WGS) entry which is preliminary data.</text>
</comment>
<protein>
    <submittedName>
        <fullName evidence="3">18196_t:CDS:1</fullName>
    </submittedName>
</protein>
<dbReference type="InterPro" id="IPR033138">
    <property type="entry name" value="Cu_oxidase_CS"/>
</dbReference>
<evidence type="ECO:0000313" key="3">
    <source>
        <dbReference type="EMBL" id="CAG8755459.1"/>
    </source>
</evidence>
<name>A0A9N9IYK2_9GLOM</name>
<organism evidence="3 4">
    <name type="scientific">Acaulospora morrowiae</name>
    <dbReference type="NCBI Taxonomy" id="94023"/>
    <lineage>
        <taxon>Eukaryota</taxon>
        <taxon>Fungi</taxon>
        <taxon>Fungi incertae sedis</taxon>
        <taxon>Mucoromycota</taxon>
        <taxon>Glomeromycotina</taxon>
        <taxon>Glomeromycetes</taxon>
        <taxon>Diversisporales</taxon>
        <taxon>Acaulosporaceae</taxon>
        <taxon>Acaulospora</taxon>
    </lineage>
</organism>
<sequence length="72" mass="8390">PGVWAFHCHIEWHVEAGLVAQFVELPDMIAQMNPPEEWKNLCNNQNTTITNQETSFSLRNLLKRNKKKRGQT</sequence>
<feature type="non-terminal residue" evidence="3">
    <location>
        <position position="72"/>
    </location>
</feature>
<dbReference type="Proteomes" id="UP000789342">
    <property type="component" value="Unassembled WGS sequence"/>
</dbReference>
<dbReference type="PROSITE" id="PS00079">
    <property type="entry name" value="MULTICOPPER_OXIDASE1"/>
    <property type="match status" value="1"/>
</dbReference>
<proteinExistence type="predicted"/>
<dbReference type="GO" id="GO:0016491">
    <property type="term" value="F:oxidoreductase activity"/>
    <property type="evidence" value="ECO:0007669"/>
    <property type="project" value="InterPro"/>
</dbReference>
<evidence type="ECO:0000256" key="1">
    <source>
        <dbReference type="ARBA" id="ARBA00022723"/>
    </source>
</evidence>
<accession>A0A9N9IYK2</accession>
<reference evidence="3" key="1">
    <citation type="submission" date="2021-06" db="EMBL/GenBank/DDBJ databases">
        <authorList>
            <person name="Kallberg Y."/>
            <person name="Tangrot J."/>
            <person name="Rosling A."/>
        </authorList>
    </citation>
    <scope>NUCLEOTIDE SEQUENCE</scope>
    <source>
        <strain evidence="3">CL551</strain>
    </source>
</reference>
<dbReference type="InterPro" id="IPR002355">
    <property type="entry name" value="Cu_oxidase_Cu_BS"/>
</dbReference>